<dbReference type="PROSITE" id="PS51762">
    <property type="entry name" value="GH16_2"/>
    <property type="match status" value="1"/>
</dbReference>
<dbReference type="GO" id="GO:0005975">
    <property type="term" value="P:carbohydrate metabolic process"/>
    <property type="evidence" value="ECO:0007669"/>
    <property type="project" value="InterPro"/>
</dbReference>
<dbReference type="GeneID" id="19332057"/>
<sequence>TSKNWVLQAYHVSPDASNPYGKEAEYANVVTNSIESEDDWGGEGKGLELWVRRVEKGGNGRKMVVGMAEISSRRDDILFGSFRIGMKMTDVPGTVGAFFFYFNDSTEIDVEILSRENSNKTVNLVIQSPQSAAQGYASGPDFINKSLEFEPASGYNEYRFDWLPERVDFYANGQLLTTVTRNVPRNAGKLHISHWSNGNPGWSAGPPEQDAVMVVSYVKAYFNTSSSVRS</sequence>
<evidence type="ECO:0000256" key="1">
    <source>
        <dbReference type="ARBA" id="ARBA00022801"/>
    </source>
</evidence>
<evidence type="ECO:0000256" key="2">
    <source>
        <dbReference type="ARBA" id="ARBA00023295"/>
    </source>
</evidence>
<evidence type="ECO:0000256" key="3">
    <source>
        <dbReference type="PIRSR" id="PIRSR608264-1"/>
    </source>
</evidence>
<evidence type="ECO:0000259" key="4">
    <source>
        <dbReference type="PROSITE" id="PS51762"/>
    </source>
</evidence>
<dbReference type="Proteomes" id="UP000016932">
    <property type="component" value="Unassembled WGS sequence"/>
</dbReference>
<dbReference type="OrthoDB" id="25131at2759"/>
<dbReference type="VEuPathDB" id="FungiDB:MYCFIDRAFT_16199"/>
<dbReference type="InterPro" id="IPR000757">
    <property type="entry name" value="Beta-glucanase-like"/>
</dbReference>
<dbReference type="RefSeq" id="XP_007922315.1">
    <property type="nucleotide sequence ID" value="XM_007924124.1"/>
</dbReference>
<dbReference type="GO" id="GO:0004553">
    <property type="term" value="F:hydrolase activity, hydrolyzing O-glycosyl compounds"/>
    <property type="evidence" value="ECO:0007669"/>
    <property type="project" value="InterPro"/>
</dbReference>
<dbReference type="eggNOG" id="ENOG502QWBR">
    <property type="taxonomic scope" value="Eukaryota"/>
</dbReference>
<dbReference type="InterPro" id="IPR008264">
    <property type="entry name" value="Beta_glucanase"/>
</dbReference>
<feature type="non-terminal residue" evidence="5">
    <location>
        <position position="230"/>
    </location>
</feature>
<gene>
    <name evidence="5" type="ORF">MYCFIDRAFT_16199</name>
</gene>
<feature type="domain" description="GH16" evidence="4">
    <location>
        <begin position="24"/>
        <end position="226"/>
    </location>
</feature>
<keyword evidence="2" id="KW-0326">Glycosidase</keyword>
<dbReference type="InterPro" id="IPR013320">
    <property type="entry name" value="ConA-like_dom_sf"/>
</dbReference>
<dbReference type="PRINTS" id="PR00737">
    <property type="entry name" value="GLHYDRLASE16"/>
</dbReference>
<evidence type="ECO:0000313" key="5">
    <source>
        <dbReference type="EMBL" id="EME85748.1"/>
    </source>
</evidence>
<dbReference type="EMBL" id="KB446556">
    <property type="protein sequence ID" value="EME85748.1"/>
    <property type="molecule type" value="Genomic_DNA"/>
</dbReference>
<dbReference type="PANTHER" id="PTHR38121">
    <property type="entry name" value="GH16 DOMAIN-CONTAINING PROTEIN"/>
    <property type="match status" value="1"/>
</dbReference>
<dbReference type="PANTHER" id="PTHR38121:SF5">
    <property type="entry name" value="GH16 DOMAIN-CONTAINING PROTEIN"/>
    <property type="match status" value="1"/>
</dbReference>
<dbReference type="CDD" id="cd00413">
    <property type="entry name" value="Glyco_hydrolase_16"/>
    <property type="match status" value="1"/>
</dbReference>
<dbReference type="KEGG" id="pfj:MYCFIDRAFT_16199"/>
<proteinExistence type="predicted"/>
<feature type="non-terminal residue" evidence="5">
    <location>
        <position position="1"/>
    </location>
</feature>
<organism evidence="5 6">
    <name type="scientific">Pseudocercospora fijiensis (strain CIRAD86)</name>
    <name type="common">Black leaf streak disease fungus</name>
    <name type="synonym">Mycosphaerella fijiensis</name>
    <dbReference type="NCBI Taxonomy" id="383855"/>
    <lineage>
        <taxon>Eukaryota</taxon>
        <taxon>Fungi</taxon>
        <taxon>Dikarya</taxon>
        <taxon>Ascomycota</taxon>
        <taxon>Pezizomycotina</taxon>
        <taxon>Dothideomycetes</taxon>
        <taxon>Dothideomycetidae</taxon>
        <taxon>Mycosphaerellales</taxon>
        <taxon>Mycosphaerellaceae</taxon>
        <taxon>Pseudocercospora</taxon>
    </lineage>
</organism>
<dbReference type="Pfam" id="PF00722">
    <property type="entry name" value="Glyco_hydro_16"/>
    <property type="match status" value="1"/>
</dbReference>
<dbReference type="SUPFAM" id="SSF49899">
    <property type="entry name" value="Concanavalin A-like lectins/glucanases"/>
    <property type="match status" value="1"/>
</dbReference>
<feature type="active site" description="Nucleophile" evidence="3">
    <location>
        <position position="107"/>
    </location>
</feature>
<feature type="active site" description="Proton donor" evidence="3">
    <location>
        <position position="111"/>
    </location>
</feature>
<protein>
    <submittedName>
        <fullName evidence="5">Glycoside hydrolase family 16 protein</fullName>
    </submittedName>
</protein>
<reference evidence="5 6" key="1">
    <citation type="journal article" date="2012" name="PLoS Pathog.">
        <title>Diverse lifestyles and strategies of plant pathogenesis encoded in the genomes of eighteen Dothideomycetes fungi.</title>
        <authorList>
            <person name="Ohm R.A."/>
            <person name="Feau N."/>
            <person name="Henrissat B."/>
            <person name="Schoch C.L."/>
            <person name="Horwitz B.A."/>
            <person name="Barry K.W."/>
            <person name="Condon B.J."/>
            <person name="Copeland A.C."/>
            <person name="Dhillon B."/>
            <person name="Glaser F."/>
            <person name="Hesse C.N."/>
            <person name="Kosti I."/>
            <person name="LaButti K."/>
            <person name="Lindquist E.A."/>
            <person name="Lucas S."/>
            <person name="Salamov A.A."/>
            <person name="Bradshaw R.E."/>
            <person name="Ciuffetti L."/>
            <person name="Hamelin R.C."/>
            <person name="Kema G.H.J."/>
            <person name="Lawrence C."/>
            <person name="Scott J.A."/>
            <person name="Spatafora J.W."/>
            <person name="Turgeon B.G."/>
            <person name="de Wit P.J.G.M."/>
            <person name="Zhong S."/>
            <person name="Goodwin S.B."/>
            <person name="Grigoriev I.V."/>
        </authorList>
    </citation>
    <scope>NUCLEOTIDE SEQUENCE [LARGE SCALE GENOMIC DNA]</scope>
    <source>
        <strain evidence="5 6">CIRAD86</strain>
    </source>
</reference>
<evidence type="ECO:0000313" key="6">
    <source>
        <dbReference type="Proteomes" id="UP000016932"/>
    </source>
</evidence>
<keyword evidence="6" id="KW-1185">Reference proteome</keyword>
<dbReference type="HOGENOM" id="CLU_040566_3_1_1"/>
<dbReference type="AlphaFoldDB" id="M3B913"/>
<keyword evidence="1 5" id="KW-0378">Hydrolase</keyword>
<dbReference type="Gene3D" id="2.60.120.200">
    <property type="match status" value="1"/>
</dbReference>
<accession>M3B913</accession>
<name>M3B913_PSEFD</name>